<dbReference type="Proteomes" id="UP001476798">
    <property type="component" value="Unassembled WGS sequence"/>
</dbReference>
<name>A0ABV0NUW0_9TELE</name>
<organism evidence="1 2">
    <name type="scientific">Goodea atripinnis</name>
    <dbReference type="NCBI Taxonomy" id="208336"/>
    <lineage>
        <taxon>Eukaryota</taxon>
        <taxon>Metazoa</taxon>
        <taxon>Chordata</taxon>
        <taxon>Craniata</taxon>
        <taxon>Vertebrata</taxon>
        <taxon>Euteleostomi</taxon>
        <taxon>Actinopterygii</taxon>
        <taxon>Neopterygii</taxon>
        <taxon>Teleostei</taxon>
        <taxon>Neoteleostei</taxon>
        <taxon>Acanthomorphata</taxon>
        <taxon>Ovalentaria</taxon>
        <taxon>Atherinomorphae</taxon>
        <taxon>Cyprinodontiformes</taxon>
        <taxon>Goodeidae</taxon>
        <taxon>Goodea</taxon>
    </lineage>
</organism>
<gene>
    <name evidence="1" type="ORF">GOODEAATRI_003435</name>
</gene>
<evidence type="ECO:0000313" key="1">
    <source>
        <dbReference type="EMBL" id="MEQ2174012.1"/>
    </source>
</evidence>
<dbReference type="EMBL" id="JAHRIO010050108">
    <property type="protein sequence ID" value="MEQ2174012.1"/>
    <property type="molecule type" value="Genomic_DNA"/>
</dbReference>
<keyword evidence="2" id="KW-1185">Reference proteome</keyword>
<reference evidence="1 2" key="1">
    <citation type="submission" date="2021-06" db="EMBL/GenBank/DDBJ databases">
        <authorList>
            <person name="Palmer J.M."/>
        </authorList>
    </citation>
    <scope>NUCLEOTIDE SEQUENCE [LARGE SCALE GENOMIC DNA]</scope>
    <source>
        <strain evidence="1 2">GA_2019</strain>
        <tissue evidence="1">Muscle</tissue>
    </source>
</reference>
<sequence>MTSARATSDLTMWVWSCLRSPPALPAGLPFTDDLACKFAWERPNQRDPVWPHFPAVTAYLSGEAAELLQLKAPIRARVTDHSYQCATQAAAATKTIALIAYTISKKTRAIELPPEDAEDISNFTDTILYLCATSAVCSSRIAAWQTLLQRQMWLCLFSSISKVYKKGCWMALSVCMGCSVPIFNLCWSTCSLS</sequence>
<comment type="caution">
    <text evidence="1">The sequence shown here is derived from an EMBL/GenBank/DDBJ whole genome shotgun (WGS) entry which is preliminary data.</text>
</comment>
<evidence type="ECO:0000313" key="2">
    <source>
        <dbReference type="Proteomes" id="UP001476798"/>
    </source>
</evidence>
<protein>
    <submittedName>
        <fullName evidence="1">Uncharacterized protein</fullName>
    </submittedName>
</protein>
<accession>A0ABV0NUW0</accession>
<proteinExistence type="predicted"/>